<comment type="caution">
    <text evidence="2">The sequence shown here is derived from an EMBL/GenBank/DDBJ whole genome shotgun (WGS) entry which is preliminary data.</text>
</comment>
<accession>K2BAN0</accession>
<sequence length="370" mass="44564">MIKEKKWFTLIEMLISITIFSMIIVIAFEAMSNISFLRLKISDKLDLNKDLYYSIENFVSLIKEFDWEIDYEEYFNRKVVGETPYSSGHYAKFSWFWNYGSWSVIWTNYWTWFYYCRSDNWTNMWTLWCVNSFNNANSSMSGACQRFWEYAFQFIDYNSNENDDGWDEDLDLNIRWDDDDENLWSGPVAFSGNKVKELYFIKNWIKKERLYFRLNYKIDPDAPAWFATCTEQLDWTMTGSWCLGNIQMLKLIWKDLWLSHSWTTNADGIIDTWACDNDYNCTGQYSLPTGLDSEWVDILPEYINIKNANFYLYPNKNYRYSWKENDSSININPYLRINMTVWFSRIKRKQIKMSDPEVNISTTINLNKIK</sequence>
<feature type="transmembrane region" description="Helical" evidence="1">
    <location>
        <begin position="7"/>
        <end position="28"/>
    </location>
</feature>
<evidence type="ECO:0000256" key="1">
    <source>
        <dbReference type="SAM" id="Phobius"/>
    </source>
</evidence>
<proteinExistence type="predicted"/>
<keyword evidence="1" id="KW-1133">Transmembrane helix</keyword>
<gene>
    <name evidence="2" type="ORF">ACD_49C00085G0003</name>
</gene>
<keyword evidence="1" id="KW-0812">Transmembrane</keyword>
<reference evidence="2" key="1">
    <citation type="journal article" date="2012" name="Science">
        <title>Fermentation, hydrogen, and sulfur metabolism in multiple uncultivated bacterial phyla.</title>
        <authorList>
            <person name="Wrighton K.C."/>
            <person name="Thomas B.C."/>
            <person name="Sharon I."/>
            <person name="Miller C.S."/>
            <person name="Castelle C.J."/>
            <person name="VerBerkmoes N.C."/>
            <person name="Wilkins M.J."/>
            <person name="Hettich R.L."/>
            <person name="Lipton M.S."/>
            <person name="Williams K.H."/>
            <person name="Long P.E."/>
            <person name="Banfield J.F."/>
        </authorList>
    </citation>
    <scope>NUCLEOTIDE SEQUENCE [LARGE SCALE GENOMIC DNA]</scope>
</reference>
<evidence type="ECO:0000313" key="2">
    <source>
        <dbReference type="EMBL" id="EKD65788.1"/>
    </source>
</evidence>
<protein>
    <recommendedName>
        <fullName evidence="3">Prepilin-type N-terminal cleavage/methylation domain-containing protein</fullName>
    </recommendedName>
</protein>
<evidence type="ECO:0008006" key="3">
    <source>
        <dbReference type="Google" id="ProtNLM"/>
    </source>
</evidence>
<organism evidence="2">
    <name type="scientific">uncultured bacterium</name>
    <name type="common">gcode 4</name>
    <dbReference type="NCBI Taxonomy" id="1234023"/>
    <lineage>
        <taxon>Bacteria</taxon>
        <taxon>environmental samples</taxon>
    </lineage>
</organism>
<dbReference type="AlphaFoldDB" id="K2BAN0"/>
<dbReference type="EMBL" id="AMFJ01021671">
    <property type="protein sequence ID" value="EKD65788.1"/>
    <property type="molecule type" value="Genomic_DNA"/>
</dbReference>
<name>K2BAN0_9BACT</name>
<keyword evidence="1" id="KW-0472">Membrane</keyword>